<evidence type="ECO:0000313" key="3">
    <source>
        <dbReference type="Proteomes" id="UP000222310"/>
    </source>
</evidence>
<organism evidence="2 3">
    <name type="scientific">Nostoc linckia z8</name>
    <dbReference type="NCBI Taxonomy" id="1628746"/>
    <lineage>
        <taxon>Bacteria</taxon>
        <taxon>Bacillati</taxon>
        <taxon>Cyanobacteriota</taxon>
        <taxon>Cyanophyceae</taxon>
        <taxon>Nostocales</taxon>
        <taxon>Nostocaceae</taxon>
        <taxon>Nostoc</taxon>
    </lineage>
</organism>
<evidence type="ECO:0000313" key="2">
    <source>
        <dbReference type="EMBL" id="PHJ95763.1"/>
    </source>
</evidence>
<dbReference type="AlphaFoldDB" id="A0A9Q5Z6B4"/>
<name>A0A9Q5Z6B4_NOSLI</name>
<dbReference type="GeneID" id="57098194"/>
<reference evidence="2 3" key="1">
    <citation type="submission" date="2015-02" db="EMBL/GenBank/DDBJ databases">
        <title>Nostoc linckia genome annotation.</title>
        <authorList>
            <person name="Zhou Z."/>
        </authorList>
    </citation>
    <scope>NUCLEOTIDE SEQUENCE [LARGE SCALE GENOMIC DNA]</scope>
    <source>
        <strain evidence="3">z8</strain>
    </source>
</reference>
<dbReference type="Proteomes" id="UP000222310">
    <property type="component" value="Unassembled WGS sequence"/>
</dbReference>
<sequence length="105" mass="11713">MAEVCKDIDAGLAALNAAINRLNKRLDNLERKQNECCDNKDKPTDLSALLKRLEKAEKDILELGGVVKTVIDDIKDILDSLGEHNENAKESQNIFSAIVNFFIDE</sequence>
<dbReference type="EMBL" id="LAHD01000138">
    <property type="protein sequence ID" value="PHJ95763.1"/>
    <property type="molecule type" value="Genomic_DNA"/>
</dbReference>
<feature type="coiled-coil region" evidence="1">
    <location>
        <begin position="12"/>
        <end position="39"/>
    </location>
</feature>
<accession>A0A9Q5Z6B4</accession>
<gene>
    <name evidence="2" type="ORF">VF08_31280</name>
</gene>
<comment type="caution">
    <text evidence="2">The sequence shown here is derived from an EMBL/GenBank/DDBJ whole genome shotgun (WGS) entry which is preliminary data.</text>
</comment>
<dbReference type="RefSeq" id="WP_099068986.1">
    <property type="nucleotide sequence ID" value="NZ_LAHD01000138.1"/>
</dbReference>
<protein>
    <submittedName>
        <fullName evidence="2">Uncharacterized protein</fullName>
    </submittedName>
</protein>
<dbReference type="Gene3D" id="1.20.5.340">
    <property type="match status" value="1"/>
</dbReference>
<keyword evidence="1" id="KW-0175">Coiled coil</keyword>
<proteinExistence type="predicted"/>
<evidence type="ECO:0000256" key="1">
    <source>
        <dbReference type="SAM" id="Coils"/>
    </source>
</evidence>